<dbReference type="Proteomes" id="UP000009138">
    <property type="component" value="Unassembled WGS sequence"/>
</dbReference>
<dbReference type="AlphaFoldDB" id="I1C175"/>
<dbReference type="VEuPathDB" id="FungiDB:RO3G_06910"/>
<dbReference type="RefSeq" id="XP_067517601.1">
    <property type="nucleotide sequence ID" value="XM_067661500.1"/>
</dbReference>
<accession>I1C175</accession>
<evidence type="ECO:0000313" key="1">
    <source>
        <dbReference type="EMBL" id="EIE82205.1"/>
    </source>
</evidence>
<proteinExistence type="predicted"/>
<sequence length="60" mass="7211">MSFLCDILSIKCSWFPRKVKFNALIITDQQKKERKVVKYAREYPTSETVSHKKLWLLHRA</sequence>
<name>I1C175_RHIO9</name>
<dbReference type="EMBL" id="CH476736">
    <property type="protein sequence ID" value="EIE82205.1"/>
    <property type="molecule type" value="Genomic_DNA"/>
</dbReference>
<dbReference type="GeneID" id="93613881"/>
<keyword evidence="2" id="KW-1185">Reference proteome</keyword>
<evidence type="ECO:0000313" key="2">
    <source>
        <dbReference type="Proteomes" id="UP000009138"/>
    </source>
</evidence>
<organism evidence="1 2">
    <name type="scientific">Rhizopus delemar (strain RA 99-880 / ATCC MYA-4621 / FGSC 9543 / NRRL 43880)</name>
    <name type="common">Mucormycosis agent</name>
    <name type="synonym">Rhizopus arrhizus var. delemar</name>
    <dbReference type="NCBI Taxonomy" id="246409"/>
    <lineage>
        <taxon>Eukaryota</taxon>
        <taxon>Fungi</taxon>
        <taxon>Fungi incertae sedis</taxon>
        <taxon>Mucoromycota</taxon>
        <taxon>Mucoromycotina</taxon>
        <taxon>Mucoromycetes</taxon>
        <taxon>Mucorales</taxon>
        <taxon>Mucorineae</taxon>
        <taxon>Rhizopodaceae</taxon>
        <taxon>Rhizopus</taxon>
    </lineage>
</organism>
<protein>
    <submittedName>
        <fullName evidence="1">Uncharacterized protein</fullName>
    </submittedName>
</protein>
<gene>
    <name evidence="1" type="ORF">RO3G_06910</name>
</gene>
<reference evidence="1 2" key="1">
    <citation type="journal article" date="2009" name="PLoS Genet.">
        <title>Genomic analysis of the basal lineage fungus Rhizopus oryzae reveals a whole-genome duplication.</title>
        <authorList>
            <person name="Ma L.-J."/>
            <person name="Ibrahim A.S."/>
            <person name="Skory C."/>
            <person name="Grabherr M.G."/>
            <person name="Burger G."/>
            <person name="Butler M."/>
            <person name="Elias M."/>
            <person name="Idnurm A."/>
            <person name="Lang B.F."/>
            <person name="Sone T."/>
            <person name="Abe A."/>
            <person name="Calvo S.E."/>
            <person name="Corrochano L.M."/>
            <person name="Engels R."/>
            <person name="Fu J."/>
            <person name="Hansberg W."/>
            <person name="Kim J.-M."/>
            <person name="Kodira C.D."/>
            <person name="Koehrsen M.J."/>
            <person name="Liu B."/>
            <person name="Miranda-Saavedra D."/>
            <person name="O'Leary S."/>
            <person name="Ortiz-Castellanos L."/>
            <person name="Poulter R."/>
            <person name="Rodriguez-Romero J."/>
            <person name="Ruiz-Herrera J."/>
            <person name="Shen Y.-Q."/>
            <person name="Zeng Q."/>
            <person name="Galagan J."/>
            <person name="Birren B.W."/>
            <person name="Cuomo C.A."/>
            <person name="Wickes B.L."/>
        </authorList>
    </citation>
    <scope>NUCLEOTIDE SEQUENCE [LARGE SCALE GENOMIC DNA]</scope>
    <source>
        <strain evidence="2">RA 99-880 / ATCC MYA-4621 / FGSC 9543 / NRRL 43880</strain>
    </source>
</reference>
<dbReference type="InParanoid" id="I1C175"/>